<name>A0A7M6DPS8_9CNID</name>
<keyword evidence="3" id="KW-1185">Reference proteome</keyword>
<dbReference type="InterPro" id="IPR012340">
    <property type="entry name" value="NA-bd_OB-fold"/>
</dbReference>
<organism evidence="2 3">
    <name type="scientific">Clytia hemisphaerica</name>
    <dbReference type="NCBI Taxonomy" id="252671"/>
    <lineage>
        <taxon>Eukaryota</taxon>
        <taxon>Metazoa</taxon>
        <taxon>Cnidaria</taxon>
        <taxon>Hydrozoa</taxon>
        <taxon>Hydroidolina</taxon>
        <taxon>Leptothecata</taxon>
        <taxon>Obeliida</taxon>
        <taxon>Clytiidae</taxon>
        <taxon>Clytia</taxon>
    </lineage>
</organism>
<sequence length="451" mass="50283">MARNNKFNKKQGGENTSKLPQDTSQLSEDTFSTQDRDIPMSQSSQPQPEMEAEAFDDIPSSQRELKAESNFSNADTAFQDSNAGPSTPTKSMRVASTPRQSTPSPSTPKKRGLEDTYHGYVLKLTNVTTAGSPSKSKYFRATLHDGEDLKSVVSYNPNLHPVMKKAKLTDQPVKISQFTEIVNSYDHTKDFKLGNHSTVELSSAPLSFDRVKNLIQESTSMTNMIDAIDQAVGDFVNVEVYVELGDSTIEEVPTRYGVKRKREALIHDASCSVPIRFAIWNAHIDAMPTSGPYRLMDVKINSFNGKYFTTTANTVVSKSAASSLQPMEVSQPQIKTVMSPAKTIDLFEQIYYCPKCNQKSLPSDGPFLKCQNCGGKSLLEDAPTRFNVRLSFEERLTLTVPHDLLQALSLGVNIDVHDEMFQVALLSKKYSIKFSYSEQSKHINKFEILKK</sequence>
<evidence type="ECO:0000256" key="1">
    <source>
        <dbReference type="SAM" id="MobiDB-lite"/>
    </source>
</evidence>
<accession>A0A7M6DPS8</accession>
<dbReference type="Proteomes" id="UP000594262">
    <property type="component" value="Unplaced"/>
</dbReference>
<feature type="region of interest" description="Disordered" evidence="1">
    <location>
        <begin position="1"/>
        <end position="114"/>
    </location>
</feature>
<proteinExistence type="predicted"/>
<protein>
    <submittedName>
        <fullName evidence="2">Uncharacterized protein</fullName>
    </submittedName>
</protein>
<dbReference type="AlphaFoldDB" id="A0A7M6DPS8"/>
<dbReference type="Gene3D" id="2.40.50.140">
    <property type="entry name" value="Nucleic acid-binding proteins"/>
    <property type="match status" value="1"/>
</dbReference>
<reference evidence="2" key="1">
    <citation type="submission" date="2021-01" db="UniProtKB">
        <authorList>
            <consortium name="EnsemblMetazoa"/>
        </authorList>
    </citation>
    <scope>IDENTIFICATION</scope>
</reference>
<feature type="compositionally biased region" description="Polar residues" evidence="1">
    <location>
        <begin position="13"/>
        <end position="33"/>
    </location>
</feature>
<feature type="compositionally biased region" description="Polar residues" evidence="1">
    <location>
        <begin position="69"/>
        <end position="90"/>
    </location>
</feature>
<evidence type="ECO:0000313" key="3">
    <source>
        <dbReference type="Proteomes" id="UP000594262"/>
    </source>
</evidence>
<evidence type="ECO:0000313" key="2">
    <source>
        <dbReference type="EnsemblMetazoa" id="CLYHEMP020952.1"/>
    </source>
</evidence>
<dbReference type="EnsemblMetazoa" id="CLYHEMT020952.1">
    <property type="protein sequence ID" value="CLYHEMP020952.1"/>
    <property type="gene ID" value="CLYHEMG020952"/>
</dbReference>